<gene>
    <name evidence="2" type="ORF">CONCODRAFT_78320</name>
</gene>
<dbReference type="Pfam" id="PF02777">
    <property type="entry name" value="Sod_Fe_C"/>
    <property type="match status" value="1"/>
</dbReference>
<feature type="domain" description="Manganese/iron superoxide dismutase C-terminal" evidence="1">
    <location>
        <begin position="116"/>
        <end position="228"/>
    </location>
</feature>
<dbReference type="GO" id="GO:0004784">
    <property type="term" value="F:superoxide dismutase activity"/>
    <property type="evidence" value="ECO:0007669"/>
    <property type="project" value="InterPro"/>
</dbReference>
<dbReference type="InterPro" id="IPR036314">
    <property type="entry name" value="SOD_C_sf"/>
</dbReference>
<keyword evidence="3" id="KW-1185">Reference proteome</keyword>
<dbReference type="STRING" id="796925.A0A137P8S9"/>
<evidence type="ECO:0000259" key="1">
    <source>
        <dbReference type="Pfam" id="PF02777"/>
    </source>
</evidence>
<dbReference type="Proteomes" id="UP000070444">
    <property type="component" value="Unassembled WGS sequence"/>
</dbReference>
<sequence length="239" mass="27508">MISRITRKNILNNWSNKIRQLHTAQQPPFDPTNGLKPLFSQEGLAMNLNQYNMHLSKLNSLIKGTTYENLSLFETIRQASVRFEDRSIYEHATQVYSNQLFLESYVPELESPISSGLLQMINRRSESLDAFKDELVLESKALFGSGWLWVGQTNSYIHVSTTLNGECGFFPYRPQKDSVPVEQIQPIFNPLFCINLWGSSYLFDYGLDKESYIKNAINNITWDAVVKRQLSFNAANKSY</sequence>
<dbReference type="SUPFAM" id="SSF54719">
    <property type="entry name" value="Fe,Mn superoxide dismutase (SOD), C-terminal domain"/>
    <property type="match status" value="1"/>
</dbReference>
<dbReference type="OrthoDB" id="275227at2759"/>
<proteinExistence type="predicted"/>
<dbReference type="InterPro" id="IPR036324">
    <property type="entry name" value="Mn/Fe_SOD_N_sf"/>
</dbReference>
<reference evidence="2 3" key="1">
    <citation type="journal article" date="2015" name="Genome Biol. Evol.">
        <title>Phylogenomic analyses indicate that early fungi evolved digesting cell walls of algal ancestors of land plants.</title>
        <authorList>
            <person name="Chang Y."/>
            <person name="Wang S."/>
            <person name="Sekimoto S."/>
            <person name="Aerts A.L."/>
            <person name="Choi C."/>
            <person name="Clum A."/>
            <person name="LaButti K.M."/>
            <person name="Lindquist E.A."/>
            <person name="Yee Ngan C."/>
            <person name="Ohm R.A."/>
            <person name="Salamov A.A."/>
            <person name="Grigoriev I.V."/>
            <person name="Spatafora J.W."/>
            <person name="Berbee M.L."/>
        </authorList>
    </citation>
    <scope>NUCLEOTIDE SEQUENCE [LARGE SCALE GENOMIC DNA]</scope>
    <source>
        <strain evidence="2 3">NRRL 28638</strain>
    </source>
</reference>
<dbReference type="Gene3D" id="3.55.40.20">
    <property type="entry name" value="Iron/manganese superoxide dismutase, C-terminal domain"/>
    <property type="match status" value="1"/>
</dbReference>
<dbReference type="InterPro" id="IPR019832">
    <property type="entry name" value="Mn/Fe_SOD_C"/>
</dbReference>
<evidence type="ECO:0000313" key="3">
    <source>
        <dbReference type="Proteomes" id="UP000070444"/>
    </source>
</evidence>
<dbReference type="SUPFAM" id="SSF46609">
    <property type="entry name" value="Fe,Mn superoxide dismutase (SOD), N-terminal domain"/>
    <property type="match status" value="1"/>
</dbReference>
<organism evidence="2 3">
    <name type="scientific">Conidiobolus coronatus (strain ATCC 28846 / CBS 209.66 / NRRL 28638)</name>
    <name type="common">Delacroixia coronata</name>
    <dbReference type="NCBI Taxonomy" id="796925"/>
    <lineage>
        <taxon>Eukaryota</taxon>
        <taxon>Fungi</taxon>
        <taxon>Fungi incertae sedis</taxon>
        <taxon>Zoopagomycota</taxon>
        <taxon>Entomophthoromycotina</taxon>
        <taxon>Entomophthoromycetes</taxon>
        <taxon>Entomophthorales</taxon>
        <taxon>Ancylistaceae</taxon>
        <taxon>Conidiobolus</taxon>
    </lineage>
</organism>
<evidence type="ECO:0000313" key="2">
    <source>
        <dbReference type="EMBL" id="KXN71410.1"/>
    </source>
</evidence>
<dbReference type="PANTHER" id="PTHR42769">
    <property type="entry name" value="SUPEROXIDE DISMUTASE"/>
    <property type="match status" value="1"/>
</dbReference>
<protein>
    <submittedName>
        <fullName evidence="2">Manganese and iron superoxide dismutase</fullName>
    </submittedName>
</protein>
<dbReference type="GO" id="GO:0046872">
    <property type="term" value="F:metal ion binding"/>
    <property type="evidence" value="ECO:0007669"/>
    <property type="project" value="InterPro"/>
</dbReference>
<name>A0A137P8S9_CONC2</name>
<dbReference type="OMA" id="HAATFQF"/>
<dbReference type="AlphaFoldDB" id="A0A137P8S9"/>
<dbReference type="EMBL" id="KQ964475">
    <property type="protein sequence ID" value="KXN71410.1"/>
    <property type="molecule type" value="Genomic_DNA"/>
</dbReference>
<dbReference type="PANTHER" id="PTHR42769:SF3">
    <property type="entry name" value="SUPEROXIDE DISMUTASE [FE] 2, CHLOROPLASTIC"/>
    <property type="match status" value="1"/>
</dbReference>
<accession>A0A137P8S9</accession>